<dbReference type="EMBL" id="JARAOO010000002">
    <property type="protein sequence ID" value="KAJ7978709.1"/>
    <property type="molecule type" value="Genomic_DNA"/>
</dbReference>
<keyword evidence="4 13" id="KW-0328">Glycosyltransferase</keyword>
<keyword evidence="7 13" id="KW-0479">Metal-binding</keyword>
<evidence type="ECO:0000313" key="14">
    <source>
        <dbReference type="EMBL" id="KAJ7978709.1"/>
    </source>
</evidence>
<comment type="cofactor">
    <cofactor evidence="13">
        <name>Mn(2+)</name>
        <dbReference type="ChEBI" id="CHEBI:29035"/>
    </cofactor>
    <text evidence="13">The cofactor is mostly bound to the substrate.</text>
</comment>
<comment type="function">
    <text evidence="13">Initiates complex N-linked carbohydrate formation. Essential for the conversion of high-mannose to hybrid and complex N-glycans.</text>
</comment>
<evidence type="ECO:0000256" key="7">
    <source>
        <dbReference type="ARBA" id="ARBA00022723"/>
    </source>
</evidence>
<comment type="subcellular location">
    <subcellularLocation>
        <location evidence="1 13">Golgi apparatus membrane</location>
        <topology evidence="1 13">Single-pass type II membrane protein</topology>
    </subcellularLocation>
</comment>
<evidence type="ECO:0000256" key="1">
    <source>
        <dbReference type="ARBA" id="ARBA00004323"/>
    </source>
</evidence>
<keyword evidence="5" id="KW-0808">Transferase</keyword>
<evidence type="ECO:0000256" key="8">
    <source>
        <dbReference type="ARBA" id="ARBA00022968"/>
    </source>
</evidence>
<evidence type="ECO:0000256" key="13">
    <source>
        <dbReference type="RuleBase" id="RU368119"/>
    </source>
</evidence>
<evidence type="ECO:0000256" key="10">
    <source>
        <dbReference type="ARBA" id="ARBA00023034"/>
    </source>
</evidence>
<evidence type="ECO:0000256" key="9">
    <source>
        <dbReference type="ARBA" id="ARBA00022989"/>
    </source>
</evidence>
<dbReference type="Gene3D" id="3.90.550.10">
    <property type="entry name" value="Spore Coat Polysaccharide Biosynthesis Protein SpsA, Chain A"/>
    <property type="match status" value="1"/>
</dbReference>
<evidence type="ECO:0000256" key="4">
    <source>
        <dbReference type="ARBA" id="ARBA00022676"/>
    </source>
</evidence>
<evidence type="ECO:0000313" key="15">
    <source>
        <dbReference type="Proteomes" id="UP001163823"/>
    </source>
</evidence>
<dbReference type="InterPro" id="IPR004139">
    <property type="entry name" value="Glyco_trans_13"/>
</dbReference>
<evidence type="ECO:0000256" key="12">
    <source>
        <dbReference type="ARBA" id="ARBA00023211"/>
    </source>
</evidence>
<protein>
    <recommendedName>
        <fullName evidence="13">Alpha-1,3-mannosyl-glycoprotein 2-beta-N-acetylglucosaminyltransferase</fullName>
        <shortName evidence="13">GNT-I</shortName>
        <shortName evidence="13">GlcNAc-T I</shortName>
        <ecNumber evidence="13">2.4.1.101</ecNumber>
    </recommendedName>
    <alternativeName>
        <fullName evidence="13">N-glycosyl-oligosaccharide-glycoprotein N-acetylglucosaminyltransferase I</fullName>
    </alternativeName>
</protein>
<comment type="pathway">
    <text evidence="2 13">Protein modification; protein glycosylation.</text>
</comment>
<keyword evidence="15" id="KW-1185">Reference proteome</keyword>
<keyword evidence="11" id="KW-0472">Membrane</keyword>
<gene>
    <name evidence="14" type="ORF">O6P43_002199</name>
</gene>
<comment type="similarity">
    <text evidence="3 13">Belongs to the glycosyltransferase 13 family.</text>
</comment>
<dbReference type="Pfam" id="PF03071">
    <property type="entry name" value="GNT-I"/>
    <property type="match status" value="1"/>
</dbReference>
<keyword evidence="10 13" id="KW-0333">Golgi apparatus</keyword>
<dbReference type="GO" id="GO:0000139">
    <property type="term" value="C:Golgi membrane"/>
    <property type="evidence" value="ECO:0007669"/>
    <property type="project" value="UniProtKB-SubCell"/>
</dbReference>
<keyword evidence="8 13" id="KW-0735">Signal-anchor</keyword>
<evidence type="ECO:0000256" key="5">
    <source>
        <dbReference type="ARBA" id="ARBA00022679"/>
    </source>
</evidence>
<dbReference type="EC" id="2.4.1.101" evidence="13"/>
<reference evidence="14" key="1">
    <citation type="journal article" date="2023" name="Science">
        <title>Elucidation of the pathway for biosynthesis of saponin adjuvants from the soapbark tree.</title>
        <authorList>
            <person name="Reed J."/>
            <person name="Orme A."/>
            <person name="El-Demerdash A."/>
            <person name="Owen C."/>
            <person name="Martin L.B.B."/>
            <person name="Misra R.C."/>
            <person name="Kikuchi S."/>
            <person name="Rejzek M."/>
            <person name="Martin A.C."/>
            <person name="Harkess A."/>
            <person name="Leebens-Mack J."/>
            <person name="Louveau T."/>
            <person name="Stephenson M.J."/>
            <person name="Osbourn A."/>
        </authorList>
    </citation>
    <scope>NUCLEOTIDE SEQUENCE</scope>
    <source>
        <strain evidence="14">S10</strain>
    </source>
</reference>
<evidence type="ECO:0000256" key="6">
    <source>
        <dbReference type="ARBA" id="ARBA00022692"/>
    </source>
</evidence>
<dbReference type="Proteomes" id="UP001163823">
    <property type="component" value="Chromosome 2"/>
</dbReference>
<evidence type="ECO:0000256" key="2">
    <source>
        <dbReference type="ARBA" id="ARBA00004922"/>
    </source>
</evidence>
<dbReference type="GO" id="GO:0030145">
    <property type="term" value="F:manganese ion binding"/>
    <property type="evidence" value="ECO:0007669"/>
    <property type="project" value="UniProtKB-UniRule"/>
</dbReference>
<dbReference type="GO" id="GO:0003827">
    <property type="term" value="F:alpha-1,3-mannosylglycoprotein 2-beta-N-acetylglucosaminyltransferase activity"/>
    <property type="evidence" value="ECO:0007669"/>
    <property type="project" value="UniProtKB-UniRule"/>
</dbReference>
<sequence>MCCDQECGQLKALVQDLEREGLRRLIGKVQVPVAAVVIMACNRADYLERTVNSVLKYQRPVASRYQVFVSQKKLHS</sequence>
<dbReference type="InterPro" id="IPR029044">
    <property type="entry name" value="Nucleotide-diphossugar_trans"/>
</dbReference>
<proteinExistence type="inferred from homology"/>
<dbReference type="KEGG" id="qsa:O6P43_002199"/>
<organism evidence="14 15">
    <name type="scientific">Quillaja saponaria</name>
    <name type="common">Soap bark tree</name>
    <dbReference type="NCBI Taxonomy" id="32244"/>
    <lineage>
        <taxon>Eukaryota</taxon>
        <taxon>Viridiplantae</taxon>
        <taxon>Streptophyta</taxon>
        <taxon>Embryophyta</taxon>
        <taxon>Tracheophyta</taxon>
        <taxon>Spermatophyta</taxon>
        <taxon>Magnoliopsida</taxon>
        <taxon>eudicotyledons</taxon>
        <taxon>Gunneridae</taxon>
        <taxon>Pentapetalae</taxon>
        <taxon>rosids</taxon>
        <taxon>fabids</taxon>
        <taxon>Fabales</taxon>
        <taxon>Quillajaceae</taxon>
        <taxon>Quillaja</taxon>
    </lineage>
</organism>
<dbReference type="AlphaFoldDB" id="A0AAD7QC08"/>
<evidence type="ECO:0000256" key="11">
    <source>
        <dbReference type="ARBA" id="ARBA00023136"/>
    </source>
</evidence>
<keyword evidence="12 13" id="KW-0464">Manganese</keyword>
<comment type="catalytic activity">
    <reaction evidence="13">
        <text>N(4)-(alpha-D-Man-(1-&gt;3)-[alpha-D-Man-(1-&gt;3)-[alpha-D-Man-(1-&gt;6)]-alpha-D-Man-(1-&gt;6)]-beta-D-Man-(1-&gt;4)-beta-D-GlcNAc-(1-&gt;4)-beta-D-GlcNAc)-L-asparaginyl-[protein] (N-glucan mannose isomer 5A1,2) + UDP-N-acetyl-alpha-D-glucosamine = N(4)-{beta-D-GlcNAc-(1-&gt;2)-alpha-D-Man-(1-&gt;3)-[alpha-D-Man-(1-&gt;3)-[alpha-D-Man-(1-&gt;6)]-alpha-D-Man-(1-&gt;6)]-beta-D-Man-(1-&gt;4)-beta-D-GlcNAc-(1-&gt;4)-beta-D-GlcNAc}-L-asparaginyl-[protein] + UDP + H(+)</text>
        <dbReference type="Rhea" id="RHEA:11456"/>
        <dbReference type="Rhea" id="RHEA-COMP:14367"/>
        <dbReference type="Rhea" id="RHEA-COMP:14368"/>
        <dbReference type="ChEBI" id="CHEBI:15378"/>
        <dbReference type="ChEBI" id="CHEBI:57705"/>
        <dbReference type="ChEBI" id="CHEBI:58223"/>
        <dbReference type="ChEBI" id="CHEBI:59087"/>
        <dbReference type="ChEBI" id="CHEBI:60625"/>
        <dbReference type="EC" id="2.4.1.101"/>
    </reaction>
</comment>
<keyword evidence="9" id="KW-1133">Transmembrane helix</keyword>
<accession>A0AAD7QC08</accession>
<comment type="caution">
    <text evidence="14">The sequence shown here is derived from an EMBL/GenBank/DDBJ whole genome shotgun (WGS) entry which is preliminary data.</text>
</comment>
<evidence type="ECO:0000256" key="3">
    <source>
        <dbReference type="ARBA" id="ARBA00006492"/>
    </source>
</evidence>
<name>A0AAD7QC08_QUISA</name>
<keyword evidence="6" id="KW-0812">Transmembrane</keyword>